<protein>
    <submittedName>
        <fullName evidence="5">Calcineurin-like phosphoesterase C-terminal domain-containing protein</fullName>
    </submittedName>
</protein>
<dbReference type="InterPro" id="IPR008969">
    <property type="entry name" value="CarboxyPept-like_regulatory"/>
</dbReference>
<gene>
    <name evidence="5" type="ORF">JKG61_08180</name>
</gene>
<dbReference type="SUPFAM" id="SSF56300">
    <property type="entry name" value="Metallo-dependent phosphatases"/>
    <property type="match status" value="1"/>
</dbReference>
<dbReference type="SUPFAM" id="SSF49464">
    <property type="entry name" value="Carboxypeptidase regulatory domain-like"/>
    <property type="match status" value="1"/>
</dbReference>
<keyword evidence="1" id="KW-0732">Signal</keyword>
<evidence type="ECO:0000259" key="3">
    <source>
        <dbReference type="Pfam" id="PF16370"/>
    </source>
</evidence>
<feature type="chain" id="PRO_5047052549" evidence="1">
    <location>
        <begin position="25"/>
        <end position="524"/>
    </location>
</feature>
<feature type="domain" description="Calcineurin-like phosphoesterase N-terminal" evidence="4">
    <location>
        <begin position="61"/>
        <end position="137"/>
    </location>
</feature>
<proteinExistence type="predicted"/>
<dbReference type="InterPro" id="IPR004843">
    <property type="entry name" value="Calcineurin-like_PHP"/>
</dbReference>
<evidence type="ECO:0000313" key="5">
    <source>
        <dbReference type="EMBL" id="MBL1408722.1"/>
    </source>
</evidence>
<feature type="domain" description="Calcineurin-like phosphoesterase" evidence="2">
    <location>
        <begin position="172"/>
        <end position="332"/>
    </location>
</feature>
<dbReference type="InterPro" id="IPR032288">
    <property type="entry name" value="Metallophos_C"/>
</dbReference>
<dbReference type="RefSeq" id="WP_202102490.1">
    <property type="nucleotide sequence ID" value="NZ_JAERTY010000004.1"/>
</dbReference>
<feature type="signal peptide" evidence="1">
    <location>
        <begin position="1"/>
        <end position="24"/>
    </location>
</feature>
<reference evidence="5 6" key="1">
    <citation type="submission" date="2021-01" db="EMBL/GenBank/DDBJ databases">
        <title>C459-1 draft genome sequence.</title>
        <authorList>
            <person name="Zhang X.-F."/>
        </authorList>
    </citation>
    <scope>NUCLEOTIDE SEQUENCE [LARGE SCALE GENOMIC DNA]</scope>
    <source>
        <strain evidence="6">C459-1</strain>
    </source>
</reference>
<keyword evidence="6" id="KW-1185">Reference proteome</keyword>
<sequence>MKYIKLILRSPFLYSLFITLLSVACYKDNHQTSTGPRPGASIELPRVKLIDGNNVYGYILDEDNNPIANITVTDGFSVVKTDNKGVYQLKKNDKAKFVYYSTPSDYQIAVETNNRKIPLFYRTLTAATTPQQHNFTLRKKTNMETNFTLFGLGDPQVTDDQQVARFVNETLADIKSELADIKQPVYGIALGDIVNDKDNQLNNMKTRLGSTSMPIFSTIGNHDKFAASPNPKTNDLFEKVFGPTYYSFDIGEVHFVCLDNVVFTSNTSYSLGISQAQIDWLEKDLSQVPKEKMLIVYYHMPIRGSNFSTRSQFLNLIKDFKEVHMLCGHTHYMENYIHNVSGKEMYEHVHGATCGAWWRSNINGDGTPNGYMIYQIEGTTVKDWIYKPTKLPRDFQFRLHWGNIDFGGQYGLFNYGQSSNTLVANIWNADPAWKAEVYMDGKKLGDMILKTSAPLNEDAWSKGYHIGVLNRSADSYSTTTKHLYSYQISNPNNTLKVVVTDRFGRKYEQTHADIVFDFESAWQY</sequence>
<dbReference type="Pfam" id="PF16371">
    <property type="entry name" value="MetallophosN"/>
    <property type="match status" value="1"/>
</dbReference>
<feature type="domain" description="Calcineurin-like phosphoesterase C-terminal" evidence="3">
    <location>
        <begin position="347"/>
        <end position="507"/>
    </location>
</feature>
<dbReference type="Pfam" id="PF16370">
    <property type="entry name" value="MetallophosC"/>
    <property type="match status" value="1"/>
</dbReference>
<comment type="caution">
    <text evidence="5">The sequence shown here is derived from an EMBL/GenBank/DDBJ whole genome shotgun (WGS) entry which is preliminary data.</text>
</comment>
<evidence type="ECO:0000256" key="1">
    <source>
        <dbReference type="SAM" id="SignalP"/>
    </source>
</evidence>
<dbReference type="InterPro" id="IPR032285">
    <property type="entry name" value="Metallophos_N"/>
</dbReference>
<dbReference type="Proteomes" id="UP000625283">
    <property type="component" value="Unassembled WGS sequence"/>
</dbReference>
<dbReference type="PANTHER" id="PTHR43143">
    <property type="entry name" value="METALLOPHOSPHOESTERASE, CALCINEURIN SUPERFAMILY"/>
    <property type="match status" value="1"/>
</dbReference>
<evidence type="ECO:0000313" key="6">
    <source>
        <dbReference type="Proteomes" id="UP000625283"/>
    </source>
</evidence>
<dbReference type="PANTHER" id="PTHR43143:SF1">
    <property type="entry name" value="SERINE_THREONINE-PROTEIN PHOSPHATASE CPPED1"/>
    <property type="match status" value="1"/>
</dbReference>
<dbReference type="InterPro" id="IPR029052">
    <property type="entry name" value="Metallo-depent_PP-like"/>
</dbReference>
<dbReference type="PROSITE" id="PS51257">
    <property type="entry name" value="PROKAR_LIPOPROTEIN"/>
    <property type="match status" value="1"/>
</dbReference>
<evidence type="ECO:0000259" key="4">
    <source>
        <dbReference type="Pfam" id="PF16371"/>
    </source>
</evidence>
<accession>A0ABS1R209</accession>
<dbReference type="Pfam" id="PF00149">
    <property type="entry name" value="Metallophos"/>
    <property type="match status" value="1"/>
</dbReference>
<name>A0ABS1R209_9SPHI</name>
<dbReference type="InterPro" id="IPR051918">
    <property type="entry name" value="STPP_CPPED1"/>
</dbReference>
<dbReference type="Gene3D" id="3.60.21.10">
    <property type="match status" value="1"/>
</dbReference>
<organism evidence="5 6">
    <name type="scientific">Sphingobacterium faecale</name>
    <dbReference type="NCBI Taxonomy" id="2803775"/>
    <lineage>
        <taxon>Bacteria</taxon>
        <taxon>Pseudomonadati</taxon>
        <taxon>Bacteroidota</taxon>
        <taxon>Sphingobacteriia</taxon>
        <taxon>Sphingobacteriales</taxon>
        <taxon>Sphingobacteriaceae</taxon>
        <taxon>Sphingobacterium</taxon>
    </lineage>
</organism>
<dbReference type="EMBL" id="JAERTY010000004">
    <property type="protein sequence ID" value="MBL1408722.1"/>
    <property type="molecule type" value="Genomic_DNA"/>
</dbReference>
<evidence type="ECO:0000259" key="2">
    <source>
        <dbReference type="Pfam" id="PF00149"/>
    </source>
</evidence>